<dbReference type="FunCoup" id="A0A371RL04">
    <property type="interactions" value="452"/>
</dbReference>
<dbReference type="Pfam" id="PF01243">
    <property type="entry name" value="PNPOx_N"/>
    <property type="match status" value="1"/>
</dbReference>
<dbReference type="InterPro" id="IPR019740">
    <property type="entry name" value="Pyridox_Oxase_CS"/>
</dbReference>
<evidence type="ECO:0000256" key="1">
    <source>
        <dbReference type="ARBA" id="ARBA00007301"/>
    </source>
</evidence>
<name>A0A371RL04_9PROT</name>
<dbReference type="GO" id="GO:0008615">
    <property type="term" value="P:pyridoxine biosynthetic process"/>
    <property type="evidence" value="ECO:0007669"/>
    <property type="project" value="UniProtKB-UniRule"/>
</dbReference>
<dbReference type="GO" id="GO:0004733">
    <property type="term" value="F:pyridoxamine phosphate oxidase activity"/>
    <property type="evidence" value="ECO:0007669"/>
    <property type="project" value="UniProtKB-UniRule"/>
</dbReference>
<evidence type="ECO:0000313" key="12">
    <source>
        <dbReference type="Proteomes" id="UP000264589"/>
    </source>
</evidence>
<sequence length="227" mass="26342">MDTSDLIPPSPSEDDYEQERRAQEAFSVDEDQGKVFTSDDPLELFAQWLELAKKHEVNDAHAMSVATVDGAGFPNVRVVLLKDLDEGFVFYTNSMSAKGDELAENPLAALCFHWKSIRRQVRIRGLVEPVSEAENDQYFASRARSAQIGAWASQQSRPMTEEGILQKRVEDYEAIYEGRDVRRPDWWRGYRVTPSQMEFWVNRPFRLHDRLQFDYDGEGWNKTRLYP</sequence>
<keyword evidence="5 6" id="KW-0664">Pyridoxine biosynthesis</keyword>
<evidence type="ECO:0000313" key="11">
    <source>
        <dbReference type="EMBL" id="RFB06114.1"/>
    </source>
</evidence>
<comment type="caution">
    <text evidence="6">Lacks conserved residue(s) required for the propagation of feature annotation.</text>
</comment>
<dbReference type="InterPro" id="IPR000659">
    <property type="entry name" value="Pyridox_Oxase"/>
</dbReference>
<dbReference type="PIRSF" id="PIRSF000190">
    <property type="entry name" value="Pyd_amn-ph_oxd"/>
    <property type="match status" value="1"/>
</dbReference>
<keyword evidence="12" id="KW-1185">Reference proteome</keyword>
<comment type="function">
    <text evidence="6">Catalyzes the oxidation of either pyridoxine 5'-phosphate (PNP) or pyridoxamine 5'-phosphate (PMP) into pyridoxal 5'-phosphate (PLP).</text>
</comment>
<dbReference type="Pfam" id="PF10590">
    <property type="entry name" value="PNP_phzG_C"/>
    <property type="match status" value="1"/>
</dbReference>
<dbReference type="PANTHER" id="PTHR10851">
    <property type="entry name" value="PYRIDOXINE-5-PHOSPHATE OXIDASE"/>
    <property type="match status" value="1"/>
</dbReference>
<dbReference type="EMBL" id="QUQO01000001">
    <property type="protein sequence ID" value="RFB06114.1"/>
    <property type="molecule type" value="Genomic_DNA"/>
</dbReference>
<dbReference type="InterPro" id="IPR019576">
    <property type="entry name" value="Pyridoxamine_oxidase_dimer_C"/>
</dbReference>
<dbReference type="NCBIfam" id="NF004231">
    <property type="entry name" value="PRK05679.1"/>
    <property type="match status" value="1"/>
</dbReference>
<feature type="domain" description="Pyridoxamine 5'-phosphate oxidase N-terminal" evidence="9">
    <location>
        <begin position="56"/>
        <end position="174"/>
    </location>
</feature>
<comment type="subunit">
    <text evidence="6">Homodimer.</text>
</comment>
<feature type="binding site" evidence="6 7">
    <location>
        <begin position="91"/>
        <end position="92"/>
    </location>
    <ligand>
        <name>FMN</name>
        <dbReference type="ChEBI" id="CHEBI:58210"/>
    </ligand>
</feature>
<dbReference type="PANTHER" id="PTHR10851:SF0">
    <property type="entry name" value="PYRIDOXINE-5'-PHOSPHATE OXIDASE"/>
    <property type="match status" value="1"/>
</dbReference>
<feature type="binding site" evidence="6 7">
    <location>
        <position position="98"/>
    </location>
    <ligand>
        <name>FMN</name>
        <dbReference type="ChEBI" id="CHEBI:58210"/>
    </ligand>
</feature>
<keyword evidence="2 6" id="KW-0285">Flavoprotein</keyword>
<dbReference type="AlphaFoldDB" id="A0A371RL04"/>
<accession>A0A371RL04</accession>
<comment type="similarity">
    <text evidence="1 6">Belongs to the pyridoxamine 5'-phosphate oxidase family.</text>
</comment>
<comment type="catalytic activity">
    <reaction evidence="6">
        <text>pyridoxamine 5'-phosphate + O2 + H2O = pyridoxal 5'-phosphate + H2O2 + NH4(+)</text>
        <dbReference type="Rhea" id="RHEA:15817"/>
        <dbReference type="ChEBI" id="CHEBI:15377"/>
        <dbReference type="ChEBI" id="CHEBI:15379"/>
        <dbReference type="ChEBI" id="CHEBI:16240"/>
        <dbReference type="ChEBI" id="CHEBI:28938"/>
        <dbReference type="ChEBI" id="CHEBI:58451"/>
        <dbReference type="ChEBI" id="CHEBI:597326"/>
        <dbReference type="EC" id="1.4.3.5"/>
    </reaction>
</comment>
<dbReference type="RefSeq" id="WP_116392747.1">
    <property type="nucleotide sequence ID" value="NZ_QUQO01000001.1"/>
</dbReference>
<dbReference type="InterPro" id="IPR011576">
    <property type="entry name" value="Pyridox_Oxase_N"/>
</dbReference>
<evidence type="ECO:0000256" key="6">
    <source>
        <dbReference type="HAMAP-Rule" id="MF_01629"/>
    </source>
</evidence>
<feature type="binding site" evidence="6">
    <location>
        <begin position="206"/>
        <end position="208"/>
    </location>
    <ligand>
        <name>substrate</name>
    </ligand>
</feature>
<feature type="binding site" evidence="6">
    <location>
        <position position="142"/>
    </location>
    <ligand>
        <name>substrate</name>
    </ligand>
</feature>
<keyword evidence="3 6" id="KW-0288">FMN</keyword>
<dbReference type="SUPFAM" id="SSF50475">
    <property type="entry name" value="FMN-binding split barrel"/>
    <property type="match status" value="1"/>
</dbReference>
<dbReference type="PROSITE" id="PS01064">
    <property type="entry name" value="PYRIDOX_OXIDASE"/>
    <property type="match status" value="1"/>
</dbReference>
<feature type="binding site" evidence="6">
    <location>
        <position position="82"/>
    </location>
    <ligand>
        <name>substrate</name>
    </ligand>
</feature>
<dbReference type="UniPathway" id="UPA01068">
    <property type="reaction ID" value="UER00304"/>
</dbReference>
<evidence type="ECO:0000256" key="2">
    <source>
        <dbReference type="ARBA" id="ARBA00022630"/>
    </source>
</evidence>
<dbReference type="NCBIfam" id="TIGR00558">
    <property type="entry name" value="pdxH"/>
    <property type="match status" value="1"/>
</dbReference>
<evidence type="ECO:0000259" key="10">
    <source>
        <dbReference type="Pfam" id="PF10590"/>
    </source>
</evidence>
<reference evidence="11 12" key="1">
    <citation type="submission" date="2018-08" db="EMBL/GenBank/DDBJ databases">
        <title>Parvularcula sp. SM1705, isolated from surface water of the South Sea China.</title>
        <authorList>
            <person name="Sun L."/>
        </authorList>
    </citation>
    <scope>NUCLEOTIDE SEQUENCE [LARGE SCALE GENOMIC DNA]</scope>
    <source>
        <strain evidence="11 12">SM1705</strain>
    </source>
</reference>
<feature type="binding site" evidence="6 7">
    <location>
        <position position="210"/>
    </location>
    <ligand>
        <name>FMN</name>
        <dbReference type="ChEBI" id="CHEBI:58210"/>
    </ligand>
</feature>
<comment type="pathway">
    <text evidence="6">Cofactor metabolism; pyridoxal 5'-phosphate salvage; pyridoxal 5'-phosphate from pyridoxamine 5'-phosphate: step 1/1.</text>
</comment>
<feature type="domain" description="Pyridoxine 5'-phosphate oxidase dimerisation C-terminal" evidence="10">
    <location>
        <begin position="187"/>
        <end position="227"/>
    </location>
</feature>
<feature type="binding site" evidence="6 7">
    <location>
        <position position="200"/>
    </location>
    <ligand>
        <name>FMN</name>
        <dbReference type="ChEBI" id="CHEBI:58210"/>
    </ligand>
</feature>
<dbReference type="GO" id="GO:0010181">
    <property type="term" value="F:FMN binding"/>
    <property type="evidence" value="ECO:0007669"/>
    <property type="project" value="UniProtKB-UniRule"/>
</dbReference>
<organism evidence="11 12">
    <name type="scientific">Parvularcula marina</name>
    <dbReference type="NCBI Taxonomy" id="2292771"/>
    <lineage>
        <taxon>Bacteria</taxon>
        <taxon>Pseudomonadati</taxon>
        <taxon>Pseudomonadota</taxon>
        <taxon>Alphaproteobacteria</taxon>
        <taxon>Parvularculales</taxon>
        <taxon>Parvularculaceae</taxon>
        <taxon>Parvularcula</taxon>
    </lineage>
</organism>
<feature type="binding site" evidence="6 7">
    <location>
        <begin position="77"/>
        <end position="82"/>
    </location>
    <ligand>
        <name>FMN</name>
        <dbReference type="ChEBI" id="CHEBI:58210"/>
    </ligand>
</feature>
<keyword evidence="4 6" id="KW-0560">Oxidoreductase</keyword>
<dbReference type="OrthoDB" id="9780392at2"/>
<comment type="pathway">
    <text evidence="6">Cofactor metabolism; pyridoxal 5'-phosphate salvage; pyridoxal 5'-phosphate from pyridoxine 5'-phosphate: step 1/1.</text>
</comment>
<feature type="binding site" evidence="6 7">
    <location>
        <begin position="155"/>
        <end position="156"/>
    </location>
    <ligand>
        <name>FMN</name>
        <dbReference type="ChEBI" id="CHEBI:58210"/>
    </ligand>
</feature>
<comment type="catalytic activity">
    <reaction evidence="6">
        <text>pyridoxine 5'-phosphate + O2 = pyridoxal 5'-phosphate + H2O2</text>
        <dbReference type="Rhea" id="RHEA:15149"/>
        <dbReference type="ChEBI" id="CHEBI:15379"/>
        <dbReference type="ChEBI" id="CHEBI:16240"/>
        <dbReference type="ChEBI" id="CHEBI:58589"/>
        <dbReference type="ChEBI" id="CHEBI:597326"/>
        <dbReference type="EC" id="1.4.3.5"/>
    </reaction>
</comment>
<dbReference type="InterPro" id="IPR012349">
    <property type="entry name" value="Split_barrel_FMN-bd"/>
</dbReference>
<feature type="region of interest" description="Disordered" evidence="8">
    <location>
        <begin position="1"/>
        <end position="30"/>
    </location>
</feature>
<evidence type="ECO:0000256" key="7">
    <source>
        <dbReference type="PIRSR" id="PIRSR000190-2"/>
    </source>
</evidence>
<feature type="binding site" evidence="6">
    <location>
        <position position="138"/>
    </location>
    <ligand>
        <name>substrate</name>
    </ligand>
</feature>
<comment type="cofactor">
    <cofactor evidence="6 7">
        <name>FMN</name>
        <dbReference type="ChEBI" id="CHEBI:58210"/>
    </cofactor>
    <text evidence="6 7">Binds 1 FMN per subunit.</text>
</comment>
<dbReference type="EC" id="1.4.3.5" evidence="6"/>
<comment type="caution">
    <text evidence="11">The sequence shown here is derived from an EMBL/GenBank/DDBJ whole genome shotgun (WGS) entry which is preliminary data.</text>
</comment>
<dbReference type="HAMAP" id="MF_01629">
    <property type="entry name" value="PdxH"/>
    <property type="match status" value="1"/>
</dbReference>
<proteinExistence type="inferred from homology"/>
<dbReference type="InParanoid" id="A0A371RL04"/>
<dbReference type="Gene3D" id="2.30.110.10">
    <property type="entry name" value="Electron Transport, Fmn-binding Protein, Chain A"/>
    <property type="match status" value="1"/>
</dbReference>
<evidence type="ECO:0000259" key="9">
    <source>
        <dbReference type="Pfam" id="PF01243"/>
    </source>
</evidence>
<protein>
    <recommendedName>
        <fullName evidence="6">Pyridoxine/pyridoxamine 5'-phosphate oxidase</fullName>
        <ecNumber evidence="6">1.4.3.5</ecNumber>
    </recommendedName>
    <alternativeName>
        <fullName evidence="6">PNP/PMP oxidase</fullName>
        <shortName evidence="6">PNPOx</shortName>
    </alternativeName>
    <alternativeName>
        <fullName evidence="6">Pyridoxal 5'-phosphate synthase</fullName>
    </alternativeName>
</protein>
<evidence type="ECO:0000256" key="3">
    <source>
        <dbReference type="ARBA" id="ARBA00022643"/>
    </source>
</evidence>
<evidence type="ECO:0000256" key="4">
    <source>
        <dbReference type="ARBA" id="ARBA00023002"/>
    </source>
</evidence>
<dbReference type="Proteomes" id="UP000264589">
    <property type="component" value="Unassembled WGS sequence"/>
</dbReference>
<gene>
    <name evidence="6 11" type="primary">pdxH</name>
    <name evidence="11" type="ORF">DX908_13065</name>
</gene>
<evidence type="ECO:0000256" key="5">
    <source>
        <dbReference type="ARBA" id="ARBA00023096"/>
    </source>
</evidence>
<feature type="binding site" evidence="6 7">
    <location>
        <position position="120"/>
    </location>
    <ligand>
        <name>FMN</name>
        <dbReference type="ChEBI" id="CHEBI:58210"/>
    </ligand>
</feature>
<evidence type="ECO:0000256" key="8">
    <source>
        <dbReference type="SAM" id="MobiDB-lite"/>
    </source>
</evidence>